<dbReference type="AlphaFoldDB" id="A0A4Q7V4B7"/>
<evidence type="ECO:0000313" key="3">
    <source>
        <dbReference type="Proteomes" id="UP000291591"/>
    </source>
</evidence>
<dbReference type="OrthoDB" id="3575631at2"/>
<evidence type="ECO:0008006" key="4">
    <source>
        <dbReference type="Google" id="ProtNLM"/>
    </source>
</evidence>
<sequence length="154" mass="15151">MNPPDPRARVTAASVMGGGRPFVDATGTSVPLGGPVRTVLATDESVGALLVELGANLVGCAGSLDGVASVGEARSPDPAAVAKLRPSVIVTGAVGRTHDLADPAVVTALRKVAPVVAVDLDSPASAAADLRALLGPVQPPGSRSLGRHEDPSSA</sequence>
<evidence type="ECO:0000256" key="1">
    <source>
        <dbReference type="SAM" id="MobiDB-lite"/>
    </source>
</evidence>
<reference evidence="2 3" key="1">
    <citation type="submission" date="2019-02" db="EMBL/GenBank/DDBJ databases">
        <title>Sequencing the genomes of 1000 actinobacteria strains.</title>
        <authorList>
            <person name="Klenk H.-P."/>
        </authorList>
    </citation>
    <scope>NUCLEOTIDE SEQUENCE [LARGE SCALE GENOMIC DNA]</scope>
    <source>
        <strain evidence="2 3">DSM 45779</strain>
    </source>
</reference>
<evidence type="ECO:0000313" key="2">
    <source>
        <dbReference type="EMBL" id="RZT88314.1"/>
    </source>
</evidence>
<gene>
    <name evidence="2" type="ORF">EV383_5253</name>
</gene>
<dbReference type="RefSeq" id="WP_130292330.1">
    <property type="nucleotide sequence ID" value="NZ_SHKL01000001.1"/>
</dbReference>
<name>A0A4Q7V4B7_PSEST</name>
<keyword evidence="3" id="KW-1185">Reference proteome</keyword>
<dbReference type="SUPFAM" id="SSF53807">
    <property type="entry name" value="Helical backbone' metal receptor"/>
    <property type="match status" value="1"/>
</dbReference>
<dbReference type="Gene3D" id="3.40.50.1980">
    <property type="entry name" value="Nitrogenase molybdenum iron protein domain"/>
    <property type="match status" value="1"/>
</dbReference>
<proteinExistence type="predicted"/>
<organism evidence="2 3">
    <name type="scientific">Pseudonocardia sediminis</name>
    <dbReference type="NCBI Taxonomy" id="1397368"/>
    <lineage>
        <taxon>Bacteria</taxon>
        <taxon>Bacillati</taxon>
        <taxon>Actinomycetota</taxon>
        <taxon>Actinomycetes</taxon>
        <taxon>Pseudonocardiales</taxon>
        <taxon>Pseudonocardiaceae</taxon>
        <taxon>Pseudonocardia</taxon>
    </lineage>
</organism>
<comment type="caution">
    <text evidence="2">The sequence shown here is derived from an EMBL/GenBank/DDBJ whole genome shotgun (WGS) entry which is preliminary data.</text>
</comment>
<feature type="region of interest" description="Disordered" evidence="1">
    <location>
        <begin position="134"/>
        <end position="154"/>
    </location>
</feature>
<dbReference type="Proteomes" id="UP000291591">
    <property type="component" value="Unassembled WGS sequence"/>
</dbReference>
<accession>A0A4Q7V4B7</accession>
<dbReference type="CDD" id="cd00636">
    <property type="entry name" value="TroA-like"/>
    <property type="match status" value="1"/>
</dbReference>
<protein>
    <recommendedName>
        <fullName evidence="4">Fe/B12 periplasmic-binding domain-containing protein</fullName>
    </recommendedName>
</protein>
<dbReference type="EMBL" id="SHKL01000001">
    <property type="protein sequence ID" value="RZT88314.1"/>
    <property type="molecule type" value="Genomic_DNA"/>
</dbReference>